<evidence type="ECO:0000256" key="1">
    <source>
        <dbReference type="SAM" id="MobiDB-lite"/>
    </source>
</evidence>
<organism evidence="2 3">
    <name type="scientific">Hibiscus sabdariffa</name>
    <name type="common">roselle</name>
    <dbReference type="NCBI Taxonomy" id="183260"/>
    <lineage>
        <taxon>Eukaryota</taxon>
        <taxon>Viridiplantae</taxon>
        <taxon>Streptophyta</taxon>
        <taxon>Embryophyta</taxon>
        <taxon>Tracheophyta</taxon>
        <taxon>Spermatophyta</taxon>
        <taxon>Magnoliopsida</taxon>
        <taxon>eudicotyledons</taxon>
        <taxon>Gunneridae</taxon>
        <taxon>Pentapetalae</taxon>
        <taxon>rosids</taxon>
        <taxon>malvids</taxon>
        <taxon>Malvales</taxon>
        <taxon>Malvaceae</taxon>
        <taxon>Malvoideae</taxon>
        <taxon>Hibiscus</taxon>
    </lineage>
</organism>
<reference evidence="2 3" key="1">
    <citation type="journal article" date="2024" name="G3 (Bethesda)">
        <title>Genome assembly of Hibiscus sabdariffa L. provides insights into metabolisms of medicinal natural products.</title>
        <authorList>
            <person name="Kim T."/>
        </authorList>
    </citation>
    <scope>NUCLEOTIDE SEQUENCE [LARGE SCALE GENOMIC DNA]</scope>
    <source>
        <strain evidence="2">TK-2024</strain>
        <tissue evidence="2">Old leaves</tissue>
    </source>
</reference>
<feature type="compositionally biased region" description="Polar residues" evidence="1">
    <location>
        <begin position="1"/>
        <end position="14"/>
    </location>
</feature>
<keyword evidence="3" id="KW-1185">Reference proteome</keyword>
<feature type="compositionally biased region" description="Pro residues" evidence="1">
    <location>
        <begin position="19"/>
        <end position="28"/>
    </location>
</feature>
<feature type="region of interest" description="Disordered" evidence="1">
    <location>
        <begin position="73"/>
        <end position="101"/>
    </location>
</feature>
<feature type="region of interest" description="Disordered" evidence="1">
    <location>
        <begin position="1"/>
        <end position="40"/>
    </location>
</feature>
<evidence type="ECO:0000313" key="3">
    <source>
        <dbReference type="Proteomes" id="UP001472677"/>
    </source>
</evidence>
<gene>
    <name evidence="2" type="ORF">V6N12_044315</name>
</gene>
<proteinExistence type="predicted"/>
<sequence>MATPWGSSTKSTIRISIHPPHPWLTPPPNRDKTSPKRPAGLRTVNCRGCESHSQTLANNKWVTNHVRIRFQDLPATTLPKNPTNRGEQHIPANHINNPPHPRKLRINQASNGKAINSGSLNGRRSRRQLVATAGQSRSTWRIDSSSAKKLDNMEKWLNDDEPSPY</sequence>
<dbReference type="EMBL" id="JBBPBM010000028">
    <property type="protein sequence ID" value="KAK8538179.1"/>
    <property type="molecule type" value="Genomic_DNA"/>
</dbReference>
<dbReference type="Proteomes" id="UP001472677">
    <property type="component" value="Unassembled WGS sequence"/>
</dbReference>
<comment type="caution">
    <text evidence="2">The sequence shown here is derived from an EMBL/GenBank/DDBJ whole genome shotgun (WGS) entry which is preliminary data.</text>
</comment>
<evidence type="ECO:0000313" key="2">
    <source>
        <dbReference type="EMBL" id="KAK8538179.1"/>
    </source>
</evidence>
<name>A0ABR2DIJ3_9ROSI</name>
<protein>
    <submittedName>
        <fullName evidence="2">Uncharacterized protein</fullName>
    </submittedName>
</protein>
<accession>A0ABR2DIJ3</accession>